<evidence type="ECO:0000313" key="3">
    <source>
        <dbReference type="Proteomes" id="UP000629619"/>
    </source>
</evidence>
<keyword evidence="3" id="KW-1185">Reference proteome</keyword>
<dbReference type="Proteomes" id="UP000629619">
    <property type="component" value="Unassembled WGS sequence"/>
</dbReference>
<gene>
    <name evidence="2" type="ORF">Asi03nite_42190</name>
</gene>
<protein>
    <submittedName>
        <fullName evidence="2">Uncharacterized protein</fullName>
    </submittedName>
</protein>
<accession>A0A919TL27</accession>
<proteinExistence type="predicted"/>
<evidence type="ECO:0000313" key="2">
    <source>
        <dbReference type="EMBL" id="GIF06681.1"/>
    </source>
</evidence>
<feature type="region of interest" description="Disordered" evidence="1">
    <location>
        <begin position="36"/>
        <end position="59"/>
    </location>
</feature>
<dbReference type="AlphaFoldDB" id="A0A919TL27"/>
<reference evidence="2" key="1">
    <citation type="submission" date="2021-01" db="EMBL/GenBank/DDBJ databases">
        <title>Whole genome shotgun sequence of Actinoplanes siamensis NBRC 109076.</title>
        <authorList>
            <person name="Komaki H."/>
            <person name="Tamura T."/>
        </authorList>
    </citation>
    <scope>NUCLEOTIDE SEQUENCE</scope>
    <source>
        <strain evidence="2">NBRC 109076</strain>
    </source>
</reference>
<comment type="caution">
    <text evidence="2">The sequence shown here is derived from an EMBL/GenBank/DDBJ whole genome shotgun (WGS) entry which is preliminary data.</text>
</comment>
<name>A0A919TL27_9ACTN</name>
<organism evidence="2 3">
    <name type="scientific">Actinoplanes siamensis</name>
    <dbReference type="NCBI Taxonomy" id="1223317"/>
    <lineage>
        <taxon>Bacteria</taxon>
        <taxon>Bacillati</taxon>
        <taxon>Actinomycetota</taxon>
        <taxon>Actinomycetes</taxon>
        <taxon>Micromonosporales</taxon>
        <taxon>Micromonosporaceae</taxon>
        <taxon>Actinoplanes</taxon>
    </lineage>
</organism>
<sequence>MLVIRRRWTMRFMGYVLIAAPDGEGRAATGYPPARMARQERRARNSTGRGAPAIGPDRGRCPRWGYRGWTSQSQARLRPLS</sequence>
<evidence type="ECO:0000256" key="1">
    <source>
        <dbReference type="SAM" id="MobiDB-lite"/>
    </source>
</evidence>
<dbReference type="EMBL" id="BOMW01000038">
    <property type="protein sequence ID" value="GIF06681.1"/>
    <property type="molecule type" value="Genomic_DNA"/>
</dbReference>